<evidence type="ECO:0000313" key="1">
    <source>
        <dbReference type="EMBL" id="KAJ8378586.1"/>
    </source>
</evidence>
<dbReference type="EMBL" id="JAINUG010000316">
    <property type="protein sequence ID" value="KAJ8378586.1"/>
    <property type="molecule type" value="Genomic_DNA"/>
</dbReference>
<reference evidence="1" key="1">
    <citation type="journal article" date="2023" name="Science">
        <title>Genome structures resolve the early diversification of teleost fishes.</title>
        <authorList>
            <person name="Parey E."/>
            <person name="Louis A."/>
            <person name="Montfort J."/>
            <person name="Bouchez O."/>
            <person name="Roques C."/>
            <person name="Iampietro C."/>
            <person name="Lluch J."/>
            <person name="Castinel A."/>
            <person name="Donnadieu C."/>
            <person name="Desvignes T."/>
            <person name="Floi Bucao C."/>
            <person name="Jouanno E."/>
            <person name="Wen M."/>
            <person name="Mejri S."/>
            <person name="Dirks R."/>
            <person name="Jansen H."/>
            <person name="Henkel C."/>
            <person name="Chen W.J."/>
            <person name="Zahm M."/>
            <person name="Cabau C."/>
            <person name="Klopp C."/>
            <person name="Thompson A.W."/>
            <person name="Robinson-Rechavi M."/>
            <person name="Braasch I."/>
            <person name="Lecointre G."/>
            <person name="Bobe J."/>
            <person name="Postlethwait J.H."/>
            <person name="Berthelot C."/>
            <person name="Roest Crollius H."/>
            <person name="Guiguen Y."/>
        </authorList>
    </citation>
    <scope>NUCLEOTIDE SEQUENCE</scope>
    <source>
        <strain evidence="1">NC1722</strain>
    </source>
</reference>
<evidence type="ECO:0000313" key="2">
    <source>
        <dbReference type="Proteomes" id="UP001221898"/>
    </source>
</evidence>
<name>A0AAD7RE23_9TELE</name>
<dbReference type="Proteomes" id="UP001221898">
    <property type="component" value="Unassembled WGS sequence"/>
</dbReference>
<keyword evidence="2" id="KW-1185">Reference proteome</keyword>
<dbReference type="AlphaFoldDB" id="A0AAD7RE23"/>
<sequence length="71" mass="8162">MGGERHVREREERKDGGNKEIERGQRILKVIVWVLETSERLTKGTIKWRRDALMNVRAAVAGSLSEACDNR</sequence>
<gene>
    <name evidence="1" type="ORF">AAFF_G00237980</name>
</gene>
<organism evidence="1 2">
    <name type="scientific">Aldrovandia affinis</name>
    <dbReference type="NCBI Taxonomy" id="143900"/>
    <lineage>
        <taxon>Eukaryota</taxon>
        <taxon>Metazoa</taxon>
        <taxon>Chordata</taxon>
        <taxon>Craniata</taxon>
        <taxon>Vertebrata</taxon>
        <taxon>Euteleostomi</taxon>
        <taxon>Actinopterygii</taxon>
        <taxon>Neopterygii</taxon>
        <taxon>Teleostei</taxon>
        <taxon>Notacanthiformes</taxon>
        <taxon>Halosauridae</taxon>
        <taxon>Aldrovandia</taxon>
    </lineage>
</organism>
<comment type="caution">
    <text evidence="1">The sequence shown here is derived from an EMBL/GenBank/DDBJ whole genome shotgun (WGS) entry which is preliminary data.</text>
</comment>
<accession>A0AAD7RE23</accession>
<proteinExistence type="predicted"/>
<protein>
    <submittedName>
        <fullName evidence="1">Uncharacterized protein</fullName>
    </submittedName>
</protein>